<proteinExistence type="predicted"/>
<evidence type="ECO:0000313" key="2">
    <source>
        <dbReference type="Proteomes" id="UP000321772"/>
    </source>
</evidence>
<dbReference type="RefSeq" id="WP_146989137.1">
    <property type="nucleotide sequence ID" value="NZ_CP042392.1"/>
</dbReference>
<dbReference type="EMBL" id="CP042392">
    <property type="protein sequence ID" value="QEA53014.1"/>
    <property type="molecule type" value="Genomic_DNA"/>
</dbReference>
<dbReference type="Proteomes" id="UP000321772">
    <property type="component" value="Chromosome"/>
</dbReference>
<protein>
    <submittedName>
        <fullName evidence="1">Uncharacterized protein</fullName>
    </submittedName>
</protein>
<sequence>MVELHANERLIIDQLLDRGLFTSTVTPEMSQNVINAITAFKRPIIQRRITNYLTDLLGVGPYSYQENLLLMLGAQPLDKTAVHVLLATLKTILNEPSIQNDDQRVVATQTVIRQVQSEVTELDEKLIFRLVRQLFVERYRLFKPERLVQAPDEQEMVVEEYWSISPDFTSFARCMVDALHEQHTTPTLSDRQRVNRGLLLRPFLSPTVTPELWPLLIADRDKIAAQWEPLQRFALEIGTDYALLLDRQRQKITAKAYTAALAVARSLGAGMPESQLNQRIRLIVRQLFATDKKVVISDVRRALFANGLATMFGQNVLPTAVSGRFAVRATEEWGD</sequence>
<organism evidence="1 2">
    <name type="scientific">Loigolactobacillus coryniformis</name>
    <dbReference type="NCBI Taxonomy" id="1610"/>
    <lineage>
        <taxon>Bacteria</taxon>
        <taxon>Bacillati</taxon>
        <taxon>Bacillota</taxon>
        <taxon>Bacilli</taxon>
        <taxon>Lactobacillales</taxon>
        <taxon>Lactobacillaceae</taxon>
        <taxon>Loigolactobacillus</taxon>
    </lineage>
</organism>
<dbReference type="AlphaFoldDB" id="A0A5B8TMB9"/>
<accession>A0A5B8TMB9</accession>
<name>A0A5B8TMB9_9LACO</name>
<evidence type="ECO:0000313" key="1">
    <source>
        <dbReference type="EMBL" id="QEA53014.1"/>
    </source>
</evidence>
<gene>
    <name evidence="1" type="ORF">FGL77_06665</name>
</gene>
<reference evidence="1 2" key="1">
    <citation type="submission" date="2019-06" db="EMBL/GenBank/DDBJ databases">
        <title>Genome analyses of bacteria isolated from kimchi.</title>
        <authorList>
            <person name="Lee S."/>
            <person name="Ahn S."/>
            <person name="Roh S."/>
        </authorList>
    </citation>
    <scope>NUCLEOTIDE SEQUENCE [LARGE SCALE GENOMIC DNA]</scope>
    <source>
        <strain evidence="1 2">CBA3616</strain>
    </source>
</reference>